<protein>
    <submittedName>
        <fullName evidence="2">Uncharacterized protein</fullName>
    </submittedName>
</protein>
<keyword evidence="3" id="KW-1185">Reference proteome</keyword>
<dbReference type="Proteomes" id="UP000887116">
    <property type="component" value="Unassembled WGS sequence"/>
</dbReference>
<organism evidence="2 3">
    <name type="scientific">Trichonephila clavata</name>
    <name type="common">Joro spider</name>
    <name type="synonym">Nephila clavata</name>
    <dbReference type="NCBI Taxonomy" id="2740835"/>
    <lineage>
        <taxon>Eukaryota</taxon>
        <taxon>Metazoa</taxon>
        <taxon>Ecdysozoa</taxon>
        <taxon>Arthropoda</taxon>
        <taxon>Chelicerata</taxon>
        <taxon>Arachnida</taxon>
        <taxon>Araneae</taxon>
        <taxon>Araneomorphae</taxon>
        <taxon>Entelegynae</taxon>
        <taxon>Araneoidea</taxon>
        <taxon>Nephilidae</taxon>
        <taxon>Trichonephila</taxon>
    </lineage>
</organism>
<keyword evidence="1" id="KW-0732">Signal</keyword>
<dbReference type="OrthoDB" id="6418648at2759"/>
<reference evidence="2" key="1">
    <citation type="submission" date="2020-07" db="EMBL/GenBank/DDBJ databases">
        <title>Multicomponent nature underlies the extraordinary mechanical properties of spider dragline silk.</title>
        <authorList>
            <person name="Kono N."/>
            <person name="Nakamura H."/>
            <person name="Mori M."/>
            <person name="Yoshida Y."/>
            <person name="Ohtoshi R."/>
            <person name="Malay A.D."/>
            <person name="Moran D.A.P."/>
            <person name="Tomita M."/>
            <person name="Numata K."/>
            <person name="Arakawa K."/>
        </authorList>
    </citation>
    <scope>NUCLEOTIDE SEQUENCE</scope>
</reference>
<evidence type="ECO:0000313" key="2">
    <source>
        <dbReference type="EMBL" id="GFR21227.1"/>
    </source>
</evidence>
<accession>A0A8X6HCN3</accession>
<name>A0A8X6HCN3_TRICU</name>
<comment type="caution">
    <text evidence="2">The sequence shown here is derived from an EMBL/GenBank/DDBJ whole genome shotgun (WGS) entry which is preliminary data.</text>
</comment>
<dbReference type="AlphaFoldDB" id="A0A8X6HCN3"/>
<proteinExistence type="predicted"/>
<feature type="chain" id="PRO_5036467558" evidence="1">
    <location>
        <begin position="19"/>
        <end position="217"/>
    </location>
</feature>
<feature type="signal peptide" evidence="1">
    <location>
        <begin position="1"/>
        <end position="18"/>
    </location>
</feature>
<evidence type="ECO:0000313" key="3">
    <source>
        <dbReference type="Proteomes" id="UP000887116"/>
    </source>
</evidence>
<dbReference type="EMBL" id="BMAO01008142">
    <property type="protein sequence ID" value="GFR21227.1"/>
    <property type="molecule type" value="Genomic_DNA"/>
</dbReference>
<gene>
    <name evidence="2" type="primary">NCL1_48292</name>
    <name evidence="2" type="ORF">TNCT_500751</name>
</gene>
<sequence>MSWNRLLLLLMHLHVGVSQLTMNEMLDAQTELSEQNAYMWPVRVFNAKEYTDCENVGFRNATKNSCGFCTGGNTKLSDRYYMDCAGKCEGNISSVDCNGDCRGAAYIDECSGKCVGGNSEIKEKDVKSYRNCRGDCVSSGIELYTDSCGVCHAGTSPFQDCTNKCYLPDGVKKCDLKSPATFKTEFNGTEKEKGIHPEGAIEVAGNDRDRLALEPRS</sequence>
<evidence type="ECO:0000256" key="1">
    <source>
        <dbReference type="SAM" id="SignalP"/>
    </source>
</evidence>